<dbReference type="InterPro" id="IPR039552">
    <property type="entry name" value="IS66_C"/>
</dbReference>
<keyword evidence="1" id="KW-0175">Coiled coil</keyword>
<dbReference type="PANTHER" id="PTHR33678:SF2">
    <property type="match status" value="1"/>
</dbReference>
<feature type="domain" description="Transposase IS66 C-terminal" evidence="5">
    <location>
        <begin position="466"/>
        <end position="502"/>
    </location>
</feature>
<dbReference type="InterPro" id="IPR024463">
    <property type="entry name" value="Transposase_TnpC_homeodom"/>
</dbReference>
<dbReference type="NCBIfam" id="NF033517">
    <property type="entry name" value="transpos_IS66"/>
    <property type="match status" value="1"/>
</dbReference>
<evidence type="ECO:0000259" key="3">
    <source>
        <dbReference type="Pfam" id="PF13005"/>
    </source>
</evidence>
<evidence type="ECO:0000259" key="2">
    <source>
        <dbReference type="Pfam" id="PF03050"/>
    </source>
</evidence>
<dbReference type="Pfam" id="PF03050">
    <property type="entry name" value="DDE_Tnp_IS66"/>
    <property type="match status" value="1"/>
</dbReference>
<name>A0A921K558_9LACO</name>
<protein>
    <submittedName>
        <fullName evidence="6">IS66 family transposase</fullName>
    </submittedName>
</protein>
<reference evidence="6" key="1">
    <citation type="journal article" date="2021" name="PeerJ">
        <title>Extensive microbial diversity within the chicken gut microbiome revealed by metagenomics and culture.</title>
        <authorList>
            <person name="Gilroy R."/>
            <person name="Ravi A."/>
            <person name="Getino M."/>
            <person name="Pursley I."/>
            <person name="Horton D.L."/>
            <person name="Alikhan N.F."/>
            <person name="Baker D."/>
            <person name="Gharbi K."/>
            <person name="Hall N."/>
            <person name="Watson M."/>
            <person name="Adriaenssens E.M."/>
            <person name="Foster-Nyarko E."/>
            <person name="Jarju S."/>
            <person name="Secka A."/>
            <person name="Antonio M."/>
            <person name="Oren A."/>
            <person name="Chaudhuri R.R."/>
            <person name="La Ragione R."/>
            <person name="Hildebrand F."/>
            <person name="Pallen M.J."/>
        </authorList>
    </citation>
    <scope>NUCLEOTIDE SEQUENCE</scope>
    <source>
        <strain evidence="6">CHK194-22301</strain>
    </source>
</reference>
<comment type="caution">
    <text evidence="6">The sequence shown here is derived from an EMBL/GenBank/DDBJ whole genome shotgun (WGS) entry which is preliminary data.</text>
</comment>
<dbReference type="Pfam" id="PF13817">
    <property type="entry name" value="DDE_Tnp_IS66_C"/>
    <property type="match status" value="1"/>
</dbReference>
<gene>
    <name evidence="6" type="ORF">K8V23_03800</name>
</gene>
<evidence type="ECO:0000313" key="6">
    <source>
        <dbReference type="EMBL" id="HJF09910.1"/>
    </source>
</evidence>
<feature type="coiled-coil region" evidence="1">
    <location>
        <begin position="2"/>
        <end position="36"/>
    </location>
</feature>
<evidence type="ECO:0000256" key="1">
    <source>
        <dbReference type="SAM" id="Coils"/>
    </source>
</evidence>
<feature type="domain" description="Transposase TnpC homeodomain" evidence="4">
    <location>
        <begin position="26"/>
        <end position="104"/>
    </location>
</feature>
<sequence>MGKNLVEENRELKQQIKALKDQVNKLTAIIKLQQNQMFGKKTEVIESVVDGQQSLFSNDELDQLQDSNVSITEVIEKKEKQVVRHRKVKASGQRTAFLDGLPQVNKTIHLVETDCPKCHEQMKKIGNHLYSREARLKPAELYCVNLYQESYKCNNCDEKGKDVIISSQMPQSLLPHSYVSSSILAKVAEYKFALALPFHRQIKLWQAVGLPVSGRQLATNIITVGQTYLKPLYERLSKLMQGEKVIQMDETPFKVIDEAKTNGYFWATRTTTEFSHHHMVIFHYRNTRSGKVIGDITGQNYPGFIMCDGYGGYSDRLYPNAHFATCLVHIRREFIKITKLLKKEQLKYSKARQAVRLLGAVFHKENELTYQTEEEKRQQRVRQVKPLLDRFYHYLNSIVSPRDRLGAAIKNALKLQTRAYRIFEDGQIPLSNNALEGEIRLTTLIRKNCLFAKSKRGAEANAIYYTLVATAKVNELNIYKYFKYLFDRLPNQKSSDIEALLP</sequence>
<organism evidence="6 7">
    <name type="scientific">Lactobacillus crispatus</name>
    <dbReference type="NCBI Taxonomy" id="47770"/>
    <lineage>
        <taxon>Bacteria</taxon>
        <taxon>Bacillati</taxon>
        <taxon>Bacillota</taxon>
        <taxon>Bacilli</taxon>
        <taxon>Lactobacillales</taxon>
        <taxon>Lactobacillaceae</taxon>
        <taxon>Lactobacillus</taxon>
    </lineage>
</organism>
<dbReference type="AlphaFoldDB" id="A0A921K558"/>
<feature type="domain" description="Transposase IS66 central" evidence="2">
    <location>
        <begin position="176"/>
        <end position="459"/>
    </location>
</feature>
<dbReference type="EMBL" id="DYXB01000064">
    <property type="protein sequence ID" value="HJF09910.1"/>
    <property type="molecule type" value="Genomic_DNA"/>
</dbReference>
<dbReference type="Pfam" id="PF13007">
    <property type="entry name" value="LZ_Tnp_IS66"/>
    <property type="match status" value="1"/>
</dbReference>
<accession>A0A921K558</accession>
<dbReference type="InterPro" id="IPR052344">
    <property type="entry name" value="Transposase-related"/>
</dbReference>
<reference evidence="6" key="2">
    <citation type="submission" date="2021-09" db="EMBL/GenBank/DDBJ databases">
        <authorList>
            <person name="Gilroy R."/>
        </authorList>
    </citation>
    <scope>NUCLEOTIDE SEQUENCE</scope>
    <source>
        <strain evidence="6">CHK194-22301</strain>
    </source>
</reference>
<dbReference type="Proteomes" id="UP000784793">
    <property type="component" value="Unassembled WGS sequence"/>
</dbReference>
<evidence type="ECO:0000259" key="4">
    <source>
        <dbReference type="Pfam" id="PF13007"/>
    </source>
</evidence>
<dbReference type="Pfam" id="PF13005">
    <property type="entry name" value="zf-IS66"/>
    <property type="match status" value="1"/>
</dbReference>
<dbReference type="InterPro" id="IPR024474">
    <property type="entry name" value="Znf_dom_IS66"/>
</dbReference>
<dbReference type="PANTHER" id="PTHR33678">
    <property type="entry name" value="BLL1576 PROTEIN"/>
    <property type="match status" value="1"/>
</dbReference>
<proteinExistence type="predicted"/>
<evidence type="ECO:0000259" key="5">
    <source>
        <dbReference type="Pfam" id="PF13817"/>
    </source>
</evidence>
<feature type="domain" description="Transposase IS66 zinc-finger binding" evidence="3">
    <location>
        <begin position="112"/>
        <end position="157"/>
    </location>
</feature>
<dbReference type="InterPro" id="IPR004291">
    <property type="entry name" value="Transposase_IS66_central"/>
</dbReference>
<evidence type="ECO:0000313" key="7">
    <source>
        <dbReference type="Proteomes" id="UP000784793"/>
    </source>
</evidence>